<proteinExistence type="predicted"/>
<name>A0A1L7WMH7_9HELO</name>
<dbReference type="Proteomes" id="UP000184330">
    <property type="component" value="Unassembled WGS sequence"/>
</dbReference>
<feature type="region of interest" description="Disordered" evidence="1">
    <location>
        <begin position="45"/>
        <end position="69"/>
    </location>
</feature>
<reference evidence="2 3" key="1">
    <citation type="submission" date="2016-03" db="EMBL/GenBank/DDBJ databases">
        <authorList>
            <person name="Ploux O."/>
        </authorList>
    </citation>
    <scope>NUCLEOTIDE SEQUENCE [LARGE SCALE GENOMIC DNA]</scope>
    <source>
        <strain evidence="2 3">UAMH 11012</strain>
    </source>
</reference>
<sequence>MQLWAEERYRCGNVLSGGMKDRWTVGTILEVSLCTEHQTIYSWPRSELSPNHQRPPVQASPRTGGLGSLLNISKMSAKTKPKHSSTRHSLDDIMSAFNKQLIEEASKSSASKDRISRVPWRGDRGRRTPKPHIRSASTSAISHHDSHRESTQQHKRRSMGAQQTSTNKIRTTYTRPVGPELVSSKHPSCIGLPPTWDEDHDRFIAYCATHAPLDKGGRVPRGEERRERWATGDIVRELGVRFPRLGEGGKIKPSMIEKRLTLLDQAGDNDYFKRSYGAYTYEEWGRGI</sequence>
<feature type="compositionally biased region" description="Basic and acidic residues" evidence="1">
    <location>
        <begin position="142"/>
        <end position="152"/>
    </location>
</feature>
<evidence type="ECO:0000256" key="1">
    <source>
        <dbReference type="SAM" id="MobiDB-lite"/>
    </source>
</evidence>
<dbReference type="EMBL" id="FJOG01000004">
    <property type="protein sequence ID" value="CZR53967.1"/>
    <property type="molecule type" value="Genomic_DNA"/>
</dbReference>
<keyword evidence="3" id="KW-1185">Reference proteome</keyword>
<feature type="region of interest" description="Disordered" evidence="1">
    <location>
        <begin position="104"/>
        <end position="165"/>
    </location>
</feature>
<protein>
    <submittedName>
        <fullName evidence="2">Uncharacterized protein</fullName>
    </submittedName>
</protein>
<evidence type="ECO:0000313" key="2">
    <source>
        <dbReference type="EMBL" id="CZR53967.1"/>
    </source>
</evidence>
<evidence type="ECO:0000313" key="3">
    <source>
        <dbReference type="Proteomes" id="UP000184330"/>
    </source>
</evidence>
<feature type="compositionally biased region" description="Basic and acidic residues" evidence="1">
    <location>
        <begin position="104"/>
        <end position="126"/>
    </location>
</feature>
<gene>
    <name evidence="2" type="ORF">PAC_03850</name>
</gene>
<dbReference type="OrthoDB" id="5383839at2759"/>
<accession>A0A1L7WMH7</accession>
<dbReference type="AlphaFoldDB" id="A0A1L7WMH7"/>
<organism evidence="2 3">
    <name type="scientific">Phialocephala subalpina</name>
    <dbReference type="NCBI Taxonomy" id="576137"/>
    <lineage>
        <taxon>Eukaryota</taxon>
        <taxon>Fungi</taxon>
        <taxon>Dikarya</taxon>
        <taxon>Ascomycota</taxon>
        <taxon>Pezizomycotina</taxon>
        <taxon>Leotiomycetes</taxon>
        <taxon>Helotiales</taxon>
        <taxon>Mollisiaceae</taxon>
        <taxon>Phialocephala</taxon>
        <taxon>Phialocephala fortinii species complex</taxon>
    </lineage>
</organism>